<evidence type="ECO:0000256" key="5">
    <source>
        <dbReference type="ARBA" id="ARBA00023136"/>
    </source>
</evidence>
<evidence type="ECO:0000256" key="2">
    <source>
        <dbReference type="ARBA" id="ARBA00022448"/>
    </source>
</evidence>
<keyword evidence="4 7" id="KW-1133">Transmembrane helix</keyword>
<evidence type="ECO:0000313" key="9">
    <source>
        <dbReference type="EMBL" id="ORZ20756.1"/>
    </source>
</evidence>
<keyword evidence="5 7" id="KW-0472">Membrane</keyword>
<feature type="domain" description="Major facilitator superfamily (MFS) profile" evidence="8">
    <location>
        <begin position="27"/>
        <end position="442"/>
    </location>
</feature>
<evidence type="ECO:0000256" key="7">
    <source>
        <dbReference type="SAM" id="Phobius"/>
    </source>
</evidence>
<dbReference type="OrthoDB" id="3639251at2759"/>
<dbReference type="InterPro" id="IPR036259">
    <property type="entry name" value="MFS_trans_sf"/>
</dbReference>
<feature type="transmembrane region" description="Helical" evidence="7">
    <location>
        <begin position="413"/>
        <end position="436"/>
    </location>
</feature>
<dbReference type="AlphaFoldDB" id="A0A1X2ISQ2"/>
<dbReference type="Pfam" id="PF07690">
    <property type="entry name" value="MFS_1"/>
    <property type="match status" value="1"/>
</dbReference>
<feature type="transmembrane region" description="Helical" evidence="7">
    <location>
        <begin position="322"/>
        <end position="342"/>
    </location>
</feature>
<keyword evidence="10" id="KW-1185">Reference proteome</keyword>
<evidence type="ECO:0000256" key="3">
    <source>
        <dbReference type="ARBA" id="ARBA00022692"/>
    </source>
</evidence>
<evidence type="ECO:0000256" key="6">
    <source>
        <dbReference type="ARBA" id="ARBA00037968"/>
    </source>
</evidence>
<feature type="transmembrane region" description="Helical" evidence="7">
    <location>
        <begin position="348"/>
        <end position="371"/>
    </location>
</feature>
<dbReference type="Gene3D" id="1.20.1250.20">
    <property type="entry name" value="MFS general substrate transporter like domains"/>
    <property type="match status" value="2"/>
</dbReference>
<feature type="transmembrane region" description="Helical" evidence="7">
    <location>
        <begin position="118"/>
        <end position="143"/>
    </location>
</feature>
<feature type="transmembrane region" description="Helical" evidence="7">
    <location>
        <begin position="66"/>
        <end position="86"/>
    </location>
</feature>
<organism evidence="9 10">
    <name type="scientific">Absidia repens</name>
    <dbReference type="NCBI Taxonomy" id="90262"/>
    <lineage>
        <taxon>Eukaryota</taxon>
        <taxon>Fungi</taxon>
        <taxon>Fungi incertae sedis</taxon>
        <taxon>Mucoromycota</taxon>
        <taxon>Mucoromycotina</taxon>
        <taxon>Mucoromycetes</taxon>
        <taxon>Mucorales</taxon>
        <taxon>Cunninghamellaceae</taxon>
        <taxon>Absidia</taxon>
    </lineage>
</organism>
<dbReference type="EMBL" id="MCGE01000006">
    <property type="protein sequence ID" value="ORZ20756.1"/>
    <property type="molecule type" value="Genomic_DNA"/>
</dbReference>
<dbReference type="SUPFAM" id="SSF103473">
    <property type="entry name" value="MFS general substrate transporter"/>
    <property type="match status" value="1"/>
</dbReference>
<dbReference type="STRING" id="90262.A0A1X2ISQ2"/>
<gene>
    <name evidence="9" type="ORF">BCR42DRAFT_409441</name>
</gene>
<feature type="transmembrane region" description="Helical" evidence="7">
    <location>
        <begin position="187"/>
        <end position="209"/>
    </location>
</feature>
<keyword evidence="2" id="KW-0813">Transport</keyword>
<evidence type="ECO:0000259" key="8">
    <source>
        <dbReference type="PROSITE" id="PS50850"/>
    </source>
</evidence>
<dbReference type="InterPro" id="IPR011701">
    <property type="entry name" value="MFS"/>
</dbReference>
<comment type="similarity">
    <text evidence="6">Belongs to the major facilitator superfamily. Allantoate permease family.</text>
</comment>
<feature type="transmembrane region" description="Helical" evidence="7">
    <location>
        <begin position="155"/>
        <end position="175"/>
    </location>
</feature>
<feature type="transmembrane region" description="Helical" evidence="7">
    <location>
        <begin position="93"/>
        <end position="112"/>
    </location>
</feature>
<evidence type="ECO:0000256" key="1">
    <source>
        <dbReference type="ARBA" id="ARBA00004141"/>
    </source>
</evidence>
<proteinExistence type="inferred from homology"/>
<dbReference type="PANTHER" id="PTHR43791">
    <property type="entry name" value="PERMEASE-RELATED"/>
    <property type="match status" value="1"/>
</dbReference>
<dbReference type="FunFam" id="1.20.1250.20:FF:000065">
    <property type="entry name" value="Putative MFS pantothenate transporter"/>
    <property type="match status" value="1"/>
</dbReference>
<comment type="subcellular location">
    <subcellularLocation>
        <location evidence="1">Membrane</location>
        <topology evidence="1">Multi-pass membrane protein</topology>
    </subcellularLocation>
</comment>
<dbReference type="GO" id="GO:0016020">
    <property type="term" value="C:membrane"/>
    <property type="evidence" value="ECO:0007669"/>
    <property type="project" value="UniProtKB-SubCell"/>
</dbReference>
<feature type="transmembrane region" description="Helical" evidence="7">
    <location>
        <begin position="258"/>
        <end position="283"/>
    </location>
</feature>
<dbReference type="InterPro" id="IPR020846">
    <property type="entry name" value="MFS_dom"/>
</dbReference>
<evidence type="ECO:0000256" key="4">
    <source>
        <dbReference type="ARBA" id="ARBA00022989"/>
    </source>
</evidence>
<dbReference type="Proteomes" id="UP000193560">
    <property type="component" value="Unassembled WGS sequence"/>
</dbReference>
<evidence type="ECO:0000313" key="10">
    <source>
        <dbReference type="Proteomes" id="UP000193560"/>
    </source>
</evidence>
<accession>A0A1X2ISQ2</accession>
<name>A0A1X2ISQ2_9FUNG</name>
<dbReference type="PROSITE" id="PS50850">
    <property type="entry name" value="MFS"/>
    <property type="match status" value="1"/>
</dbReference>
<protein>
    <submittedName>
        <fullName evidence="9">Major facilitator superfamily domain-containing protein</fullName>
    </submittedName>
</protein>
<dbReference type="PANTHER" id="PTHR43791:SF64">
    <property type="entry name" value="MAJOR FACILITATOR SUPERFAMILY (MFS) PROFILE DOMAIN-CONTAINING PROTEIN"/>
    <property type="match status" value="1"/>
</dbReference>
<dbReference type="GO" id="GO:0022857">
    <property type="term" value="F:transmembrane transporter activity"/>
    <property type="evidence" value="ECO:0007669"/>
    <property type="project" value="InterPro"/>
</dbReference>
<comment type="caution">
    <text evidence="9">The sequence shown here is derived from an EMBL/GenBank/DDBJ whole genome shotgun (WGS) entry which is preliminary data.</text>
</comment>
<keyword evidence="3 7" id="KW-0812">Transmembrane</keyword>
<sequence>METQTHAEKQQYLEDERSYVAKMDKRLLLFAMLGNMVKTLDNSNLGSAFISGMEEELEITGKQYNWMGVLFMIGYLSMQIPSNILLSKCRPSLYLPLLESLWCILTISMAFVKSVKAVYVIRFCLGLAESGFYPGIVFLLGTWYTKKELGKRMALLNLCGALGTGLSGVVQAVMLKTMDGVWGISGWRWMFLFDALVTSALAWFGYSYLPDYPTTTLWLSKSEVAIAIQRGTGLDSREIKKEDTSRWNKLKTLAGNKYIYPFICGWASLHVALGACHVLGITAKKSGYDAVTANLLTTPDTLITMVTSLCNGFIGDRLQSRIWCLLVPASFGLLGCILLSAFVQPFAFLYFAFVITHAGLGSTTSVVMTWASEIITSNMELRAMSIAAMNTFSSLMWTWTPLILWPVTDAPQYYYGFRASVLAVIIFLLSMVSVYYMSENERRKGRYNRVLLEEPSLEDEQNTMALTHLPPLVQRGTNEKSSQ</sequence>
<feature type="transmembrane region" description="Helical" evidence="7">
    <location>
        <begin position="383"/>
        <end position="407"/>
    </location>
</feature>
<feature type="transmembrane region" description="Helical" evidence="7">
    <location>
        <begin position="295"/>
        <end position="315"/>
    </location>
</feature>
<reference evidence="9 10" key="1">
    <citation type="submission" date="2016-07" db="EMBL/GenBank/DDBJ databases">
        <title>Pervasive Adenine N6-methylation of Active Genes in Fungi.</title>
        <authorList>
            <consortium name="DOE Joint Genome Institute"/>
            <person name="Mondo S.J."/>
            <person name="Dannebaum R.O."/>
            <person name="Kuo R.C."/>
            <person name="Labutti K."/>
            <person name="Haridas S."/>
            <person name="Kuo A."/>
            <person name="Salamov A."/>
            <person name="Ahrendt S.R."/>
            <person name="Lipzen A."/>
            <person name="Sullivan W."/>
            <person name="Andreopoulos W.B."/>
            <person name="Clum A."/>
            <person name="Lindquist E."/>
            <person name="Daum C."/>
            <person name="Ramamoorthy G.K."/>
            <person name="Gryganskyi A."/>
            <person name="Culley D."/>
            <person name="Magnuson J.K."/>
            <person name="James T.Y."/>
            <person name="O'Malley M.A."/>
            <person name="Stajich J.E."/>
            <person name="Spatafora J.W."/>
            <person name="Visel A."/>
            <person name="Grigoriev I.V."/>
        </authorList>
    </citation>
    <scope>NUCLEOTIDE SEQUENCE [LARGE SCALE GENOMIC DNA]</scope>
    <source>
        <strain evidence="9 10">NRRL 1336</strain>
    </source>
</reference>